<comment type="caution">
    <text evidence="2">The sequence shown here is derived from an EMBL/GenBank/DDBJ whole genome shotgun (WGS) entry which is preliminary data.</text>
</comment>
<evidence type="ECO:0000256" key="1">
    <source>
        <dbReference type="SAM" id="MobiDB-lite"/>
    </source>
</evidence>
<dbReference type="PANTHER" id="PTHR15827:SF2">
    <property type="entry name" value="CYCLIN-DEPENDENT KINASE 2-INTERACTING PROTEIN"/>
    <property type="match status" value="1"/>
</dbReference>
<dbReference type="AlphaFoldDB" id="A0AAN8US26"/>
<dbReference type="PANTHER" id="PTHR15827">
    <property type="entry name" value="CYCLIN-DEPENDENT KINASE 2-INTERACTING PROTEIN"/>
    <property type="match status" value="1"/>
</dbReference>
<feature type="compositionally biased region" description="Polar residues" evidence="1">
    <location>
        <begin position="1"/>
        <end position="21"/>
    </location>
</feature>
<evidence type="ECO:0000313" key="2">
    <source>
        <dbReference type="EMBL" id="KAK6920965.1"/>
    </source>
</evidence>
<protein>
    <submittedName>
        <fullName evidence="2">Uncharacterized protein</fullName>
    </submittedName>
</protein>
<accession>A0AAN8US26</accession>
<reference evidence="2 3" key="1">
    <citation type="submission" date="2023-12" db="EMBL/GenBank/DDBJ databases">
        <title>A high-quality genome assembly for Dillenia turbinata (Dilleniales).</title>
        <authorList>
            <person name="Chanderbali A."/>
        </authorList>
    </citation>
    <scope>NUCLEOTIDE SEQUENCE [LARGE SCALE GENOMIC DNA]</scope>
    <source>
        <strain evidence="2">LSX21</strain>
        <tissue evidence="2">Leaf</tissue>
    </source>
</reference>
<dbReference type="EMBL" id="JBAMMX010000020">
    <property type="protein sequence ID" value="KAK6920965.1"/>
    <property type="molecule type" value="Genomic_DNA"/>
</dbReference>
<name>A0AAN8US26_9MAGN</name>
<feature type="region of interest" description="Disordered" evidence="1">
    <location>
        <begin position="1"/>
        <end position="26"/>
    </location>
</feature>
<proteinExistence type="predicted"/>
<evidence type="ECO:0000313" key="3">
    <source>
        <dbReference type="Proteomes" id="UP001370490"/>
    </source>
</evidence>
<keyword evidence="3" id="KW-1185">Reference proteome</keyword>
<organism evidence="2 3">
    <name type="scientific">Dillenia turbinata</name>
    <dbReference type="NCBI Taxonomy" id="194707"/>
    <lineage>
        <taxon>Eukaryota</taxon>
        <taxon>Viridiplantae</taxon>
        <taxon>Streptophyta</taxon>
        <taxon>Embryophyta</taxon>
        <taxon>Tracheophyta</taxon>
        <taxon>Spermatophyta</taxon>
        <taxon>Magnoliopsida</taxon>
        <taxon>eudicotyledons</taxon>
        <taxon>Gunneridae</taxon>
        <taxon>Pentapetalae</taxon>
        <taxon>Dilleniales</taxon>
        <taxon>Dilleniaceae</taxon>
        <taxon>Dillenia</taxon>
    </lineage>
</organism>
<gene>
    <name evidence="2" type="ORF">RJ641_014643</name>
</gene>
<dbReference type="Proteomes" id="UP001370490">
    <property type="component" value="Unassembled WGS sequence"/>
</dbReference>
<sequence length="274" mass="30574">MTTQESTVSQTPQNPSPNAKTPQPPPSVIRLWRPAAQRNLRNQWSKLVSLKNQWVSVSSSGRSHVHVSTGFGCSKRDAKIRAKACMKLAKQQVGIVTQMANAAQSMRCFLRGASDSPVLQFSSSSENGNDSGDCGGTPVYLFWSISSFESFAQELVQMFALELNLKRLLVLELLAISCEEDLCFDELSWSSELYAGEFDDLSICYLYSKETNKPVPPRVKEMKSGAFAAQFSHQPDSDVLQVYLTIWLAEVNVNMNRIKEIFHVIGEEMHVNLS</sequence>